<evidence type="ECO:0000259" key="2">
    <source>
        <dbReference type="PROSITE" id="PS50914"/>
    </source>
</evidence>
<dbReference type="InterPro" id="IPR050810">
    <property type="entry name" value="Bact_Secretion_Sys_Channel"/>
</dbReference>
<dbReference type="PANTHER" id="PTHR30332">
    <property type="entry name" value="PROBABLE GENERAL SECRETION PATHWAY PROTEIN D"/>
    <property type="match status" value="1"/>
</dbReference>
<gene>
    <name evidence="3" type="ORF">CCU01_004765</name>
</gene>
<dbReference type="InterPro" id="IPR004846">
    <property type="entry name" value="T2SS/T3SS_dom"/>
</dbReference>
<evidence type="ECO:0000313" key="4">
    <source>
        <dbReference type="Proteomes" id="UP000310529"/>
    </source>
</evidence>
<dbReference type="RefSeq" id="WP_000534568.1">
    <property type="nucleotide sequence ID" value="NZ_CP031919.1"/>
</dbReference>
<proteinExistence type="inferred from homology"/>
<dbReference type="PRINTS" id="PR00811">
    <property type="entry name" value="BCTERIALGSPD"/>
</dbReference>
<protein>
    <submittedName>
        <fullName evidence="3">Type II and III secretion system protein family protein</fullName>
    </submittedName>
</protein>
<feature type="domain" description="BON" evidence="2">
    <location>
        <begin position="60"/>
        <end position="130"/>
    </location>
</feature>
<reference evidence="3 4" key="1">
    <citation type="submission" date="2018-08" db="EMBL/GenBank/DDBJ databases">
        <title>Food and Water Consortium WGS.</title>
        <authorList>
            <person name="Tyson S."/>
            <person name="Peterson C.-L."/>
            <person name="Olson A."/>
            <person name="Tyler S."/>
            <person name="Cabral J."/>
            <person name="Lynch T."/>
            <person name="Knox N."/>
            <person name="Van Domselaar G."/>
            <person name="Graham M."/>
        </authorList>
    </citation>
    <scope>NUCLEOTIDE SEQUENCE [LARGE SCALE GENOMIC DNA]</scope>
    <source>
        <strain evidence="3 4">FWSEC0002</strain>
    </source>
</reference>
<comment type="similarity">
    <text evidence="1">Belongs to the bacterial secretin family.</text>
</comment>
<dbReference type="PRINTS" id="PR01032">
    <property type="entry name" value="PHAGEIV"/>
</dbReference>
<dbReference type="GO" id="GO:0015627">
    <property type="term" value="C:type II protein secretion system complex"/>
    <property type="evidence" value="ECO:0007669"/>
    <property type="project" value="TreeGrafter"/>
</dbReference>
<sequence length="422" mass="45716">MGSGDSQVIQAQDDIDTVFISTPEIADYEIINDHSVMVYAREPGRTDLTVFDKNGDELVKTTIIVDPVLSAVQKQISMISPDSHVSIQKMGKTYIISGTVPTEEDRDKVYQLVGEGIGAKKVVNKKQVASLGASSGSDLNTDNSNSWLDEVIYEDVINKLQLPITNQVNVKLSVVEVTKTFTDNVGIDWGTTGTSPGSFRFIKFDADTLTGLVHAISNDSVARVLAEPNLSVLSGETAEFLVGGEVPVVTSSGNNGTNVQYKEFGIKLNVGAKVSSTKNIRITLGEEVSNVDDKFNTDSGDSFPTFQTRRARTTVELADGESFLLGGLISNNELESLSKIPFIGDVPILGSLFRNASTERSRSELMVVATVNLVKPVGILDVVVPDFQRTSTWARFLNLDGISNSHDRKQAQNFVEKGGFIK</sequence>
<evidence type="ECO:0000313" key="3">
    <source>
        <dbReference type="EMBL" id="QCH92254.1"/>
    </source>
</evidence>
<dbReference type="Pfam" id="PF00263">
    <property type="entry name" value="Secretin"/>
    <property type="match status" value="1"/>
</dbReference>
<evidence type="ECO:0000256" key="1">
    <source>
        <dbReference type="RuleBase" id="RU004003"/>
    </source>
</evidence>
<dbReference type="GO" id="GO:0009306">
    <property type="term" value="P:protein secretion"/>
    <property type="evidence" value="ECO:0007669"/>
    <property type="project" value="InterPro"/>
</dbReference>
<dbReference type="PROSITE" id="PS50914">
    <property type="entry name" value="BON"/>
    <property type="match status" value="1"/>
</dbReference>
<accession>A0A4P8BW90</accession>
<dbReference type="EMBL" id="CP031919">
    <property type="protein sequence ID" value="QCH92254.1"/>
    <property type="molecule type" value="Genomic_DNA"/>
</dbReference>
<dbReference type="InterPro" id="IPR001775">
    <property type="entry name" value="GspD/PilQ"/>
</dbReference>
<dbReference type="InterPro" id="IPR032789">
    <property type="entry name" value="T2SS-T3SS_pil_N"/>
</dbReference>
<dbReference type="AlphaFoldDB" id="A0A4P8BW90"/>
<dbReference type="Proteomes" id="UP000310529">
    <property type="component" value="Chromosome"/>
</dbReference>
<organism evidence="3 4">
    <name type="scientific">Escherichia coli O145:NM</name>
    <dbReference type="NCBI Taxonomy" id="991919"/>
    <lineage>
        <taxon>Bacteria</taxon>
        <taxon>Pseudomonadati</taxon>
        <taxon>Pseudomonadota</taxon>
        <taxon>Gammaproteobacteria</taxon>
        <taxon>Enterobacterales</taxon>
        <taxon>Enterobacteriaceae</taxon>
        <taxon>Escherichia</taxon>
    </lineage>
</organism>
<dbReference type="PANTHER" id="PTHR30332:SF17">
    <property type="entry name" value="TYPE IV PILIATION SYSTEM PROTEIN DR_0774-RELATED"/>
    <property type="match status" value="1"/>
</dbReference>
<dbReference type="Pfam" id="PF13629">
    <property type="entry name" value="T2SS-T3SS_pil_N"/>
    <property type="match status" value="1"/>
</dbReference>
<dbReference type="InterPro" id="IPR007055">
    <property type="entry name" value="BON_dom"/>
</dbReference>
<name>A0A4P8BW90_ECOLX</name>